<evidence type="ECO:0000256" key="3">
    <source>
        <dbReference type="ARBA" id="ARBA00022722"/>
    </source>
</evidence>
<dbReference type="PANTHER" id="PTHR30195">
    <property type="entry name" value="TYPE I SITE-SPECIFIC DEOXYRIBONUCLEASE PROTEIN SUBUNIT M AND R"/>
    <property type="match status" value="1"/>
</dbReference>
<name>A0A9X3CMA0_9VIBR</name>
<dbReference type="EMBL" id="JAKRRY010000008">
    <property type="protein sequence ID" value="MCW8346018.1"/>
    <property type="molecule type" value="Genomic_DNA"/>
</dbReference>
<dbReference type="GO" id="GO:0005524">
    <property type="term" value="F:ATP binding"/>
    <property type="evidence" value="ECO:0007669"/>
    <property type="project" value="UniProtKB-KW"/>
</dbReference>
<evidence type="ECO:0000256" key="8">
    <source>
        <dbReference type="ARBA" id="ARBA00022840"/>
    </source>
</evidence>
<dbReference type="InterPro" id="IPR055180">
    <property type="entry name" value="HsdR_RecA-like_helicase_dom_2"/>
</dbReference>
<dbReference type="Pfam" id="PF04313">
    <property type="entry name" value="HSDR_N"/>
    <property type="match status" value="1"/>
</dbReference>
<keyword evidence="3" id="KW-0540">Nuclease</keyword>
<keyword evidence="8 10" id="KW-0067">ATP-binding</keyword>
<evidence type="ECO:0000256" key="1">
    <source>
        <dbReference type="ARBA" id="ARBA00000851"/>
    </source>
</evidence>
<dbReference type="InterPro" id="IPR027417">
    <property type="entry name" value="P-loop_NTPase"/>
</dbReference>
<dbReference type="SUPFAM" id="SSF52540">
    <property type="entry name" value="P-loop containing nucleoside triphosphate hydrolases"/>
    <property type="match status" value="2"/>
</dbReference>
<gene>
    <name evidence="12" type="ORF">MD535_08355</name>
</gene>
<proteinExistence type="inferred from homology"/>
<dbReference type="RefSeq" id="WP_265674417.1">
    <property type="nucleotide sequence ID" value="NZ_JAKRRY010000008.1"/>
</dbReference>
<evidence type="ECO:0000313" key="12">
    <source>
        <dbReference type="EMBL" id="MCW8346018.1"/>
    </source>
</evidence>
<comment type="catalytic activity">
    <reaction evidence="1 10">
        <text>Endonucleolytic cleavage of DNA to give random double-stranded fragments with terminal 5'-phosphates, ATP is simultaneously hydrolyzed.</text>
        <dbReference type="EC" id="3.1.21.3"/>
    </reaction>
</comment>
<reference evidence="12" key="1">
    <citation type="submission" date="2022-02" db="EMBL/GenBank/DDBJ databases">
        <title>Vibrio sp. nov, a new bacterium isolated from seawater.</title>
        <authorList>
            <person name="Yuan Y."/>
        </authorList>
    </citation>
    <scope>NUCLEOTIDE SEQUENCE</scope>
    <source>
        <strain evidence="12">ZSDZ65</strain>
    </source>
</reference>
<keyword evidence="7 10" id="KW-0378">Hydrolase</keyword>
<dbReference type="CDD" id="cd18800">
    <property type="entry name" value="SF2_C_EcoR124I-like"/>
    <property type="match status" value="1"/>
</dbReference>
<organism evidence="12 13">
    <name type="scientific">Vibrio qingdaonensis</name>
    <dbReference type="NCBI Taxonomy" id="2829491"/>
    <lineage>
        <taxon>Bacteria</taxon>
        <taxon>Pseudomonadati</taxon>
        <taxon>Pseudomonadota</taxon>
        <taxon>Gammaproteobacteria</taxon>
        <taxon>Vibrionales</taxon>
        <taxon>Vibrionaceae</taxon>
        <taxon>Vibrio</taxon>
    </lineage>
</organism>
<dbReference type="InterPro" id="IPR040980">
    <property type="entry name" value="SWI2_SNF2"/>
</dbReference>
<protein>
    <recommendedName>
        <fullName evidence="10">Type I restriction enzyme endonuclease subunit</fullName>
        <shortName evidence="10">R protein</shortName>
        <ecNumber evidence="10">3.1.21.3</ecNumber>
    </recommendedName>
</protein>
<evidence type="ECO:0000259" key="11">
    <source>
        <dbReference type="PROSITE" id="PS51192"/>
    </source>
</evidence>
<dbReference type="InterPro" id="IPR004473">
    <property type="entry name" value="Restrct_endonuc_typeI_HsdR"/>
</dbReference>
<dbReference type="GO" id="GO:0009307">
    <property type="term" value="P:DNA restriction-modification system"/>
    <property type="evidence" value="ECO:0007669"/>
    <property type="project" value="UniProtKB-KW"/>
</dbReference>
<evidence type="ECO:0000256" key="9">
    <source>
        <dbReference type="ARBA" id="ARBA00023125"/>
    </source>
</evidence>
<comment type="caution">
    <text evidence="12">The sequence shown here is derived from an EMBL/GenBank/DDBJ whole genome shotgun (WGS) entry which is preliminary data.</text>
</comment>
<keyword evidence="5 10" id="KW-0680">Restriction system</keyword>
<evidence type="ECO:0000256" key="7">
    <source>
        <dbReference type="ARBA" id="ARBA00022801"/>
    </source>
</evidence>
<comment type="function">
    <text evidence="10">Subunit R is required for both nuclease and ATPase activities, but not for modification.</text>
</comment>
<dbReference type="InterPro" id="IPR051268">
    <property type="entry name" value="Type-I_R_enzyme_R_subunit"/>
</dbReference>
<comment type="subunit">
    <text evidence="10">The type I restriction/modification system is composed of three polypeptides R, M and S.</text>
</comment>
<dbReference type="EC" id="3.1.21.3" evidence="10"/>
<evidence type="ECO:0000256" key="10">
    <source>
        <dbReference type="RuleBase" id="RU364115"/>
    </source>
</evidence>
<keyword evidence="9 10" id="KW-0238">DNA-binding</keyword>
<keyword evidence="4 10" id="KW-0547">Nucleotide-binding</keyword>
<keyword evidence="13" id="KW-1185">Reference proteome</keyword>
<dbReference type="CDD" id="cd18030">
    <property type="entry name" value="DEXHc_RE_I_HsdR"/>
    <property type="match status" value="1"/>
</dbReference>
<evidence type="ECO:0000256" key="2">
    <source>
        <dbReference type="ARBA" id="ARBA00008598"/>
    </source>
</evidence>
<dbReference type="GO" id="GO:0009035">
    <property type="term" value="F:type I site-specific deoxyribonuclease activity"/>
    <property type="evidence" value="ECO:0007669"/>
    <property type="project" value="UniProtKB-EC"/>
</dbReference>
<accession>A0A9X3CMA0</accession>
<sequence>MKITEEMLEDHCMVWFNQIGYQTINGSELEPTGATPERESLSDVVLKPRLRKALVDINEHLPEACIDTAIDILLTTVPSTERANHTFHRQLIEGIQVDYEDEDGQPVGDRVMLVDFENEDNDWLAIRQFSVNGVTNGEVDNRRPDIVVFLNGLPISVLELKNPADTKADVWRAYNQVQTYKSAIKDLFIFNESLIISDGTEAYIGSLTADRDRFTPWRTIDGSRDDTEDTLALEVMVRGFFNQELLLDYLQYYISYEVDVEKVVKKIAGYHQFHGVRAAVESTIRATRHDGDQRCGVYWHTQGSGKSLSMTFYSAKLMASPSMNNPTIVVVTDRNDLDEQLFETFSENAELLNDTPVQAKDRDDLIDLLNNRHSGGIIFTTMQKFSPPKGETRCKPLTERHNIVVAADEAHRTQYGLKARVDKKTSEMKYGYAQHLRDSLPNAGFIGFTGTPIEMEDKDTRVVFGEDVSVYDIEQAQKDGATKPLYYESRLIKLDMDKNTTEEDVDQKVDYLVSEYDEDDQAKTKSRNAALEALICAEDRVERLVKDMLNHFADREETSLSKAMMVCISREACVQVYDKVAELKPEWADDDPEKGCMKVIMTGTSDDPEKYQKHIHKKPIQKKIAKRVKNPNDELKLVIVCDMWLTGFDAPCLNTMYIDKPLKGHNLMQAIARVNRVFRDKEGGLIVDYLGIAPELRNAIANYTASGNGSPTIDLSEAMVVTKTKLDVCRGIMHGFDYSDFKTNTLGLLAGAMNHILNLEDGKKRFDKAALSLSKAFSLCSSMDEAKEIKEEIAFFETLRAAIKKSTTSKQRMSDEKVQTALRQVVSETIVSGDIVDVFDSAGLNKPNISILDDEFLAEVEKSEHKSLAVEMLKKLIQDEIKTRTVKNAVAYKTFSEMLRNSLDKYRNRSVETSVVIEELIKLAKELRESADRGEELDLTKEELAFFDALVANDSAREAMKQEDILTIARKLAEEIRKSAQPDWAKRKNLRAKMRLKIKQILKRTGYPPDEQADAVELVLEQAELVNP</sequence>
<evidence type="ECO:0000313" key="13">
    <source>
        <dbReference type="Proteomes" id="UP001155587"/>
    </source>
</evidence>
<dbReference type="Pfam" id="PF11867">
    <property type="entry name" value="T1RH-like_C"/>
    <property type="match status" value="1"/>
</dbReference>
<dbReference type="InterPro" id="IPR014001">
    <property type="entry name" value="Helicase_ATP-bd"/>
</dbReference>
<evidence type="ECO:0000256" key="6">
    <source>
        <dbReference type="ARBA" id="ARBA00022759"/>
    </source>
</evidence>
<dbReference type="SMART" id="SM00487">
    <property type="entry name" value="DEXDc"/>
    <property type="match status" value="1"/>
</dbReference>
<comment type="similarity">
    <text evidence="2 10">Belongs to the HsdR family.</text>
</comment>
<dbReference type="Gene3D" id="3.90.1570.50">
    <property type="match status" value="1"/>
</dbReference>
<dbReference type="InterPro" id="IPR021810">
    <property type="entry name" value="T1RH-like_C"/>
</dbReference>
<dbReference type="Gene3D" id="3.40.50.300">
    <property type="entry name" value="P-loop containing nucleotide triphosphate hydrolases"/>
    <property type="match status" value="2"/>
</dbReference>
<evidence type="ECO:0000256" key="4">
    <source>
        <dbReference type="ARBA" id="ARBA00022741"/>
    </source>
</evidence>
<keyword evidence="6 12" id="KW-0255">Endonuclease</keyword>
<dbReference type="PANTHER" id="PTHR30195:SF15">
    <property type="entry name" value="TYPE I RESTRICTION ENZYME HINDI ENDONUCLEASE SUBUNIT"/>
    <property type="match status" value="1"/>
</dbReference>
<evidence type="ECO:0000256" key="5">
    <source>
        <dbReference type="ARBA" id="ARBA00022747"/>
    </source>
</evidence>
<dbReference type="InterPro" id="IPR007409">
    <property type="entry name" value="Restrct_endonuc_type1_HsdR_N"/>
</dbReference>
<feature type="domain" description="Helicase ATP-binding" evidence="11">
    <location>
        <begin position="303"/>
        <end position="470"/>
    </location>
</feature>
<dbReference type="Pfam" id="PF22679">
    <property type="entry name" value="T1R_D3-like"/>
    <property type="match status" value="1"/>
</dbReference>
<dbReference type="AlphaFoldDB" id="A0A9X3CMA0"/>
<dbReference type="NCBIfam" id="TIGR00348">
    <property type="entry name" value="hsdR"/>
    <property type="match status" value="1"/>
</dbReference>
<dbReference type="CDD" id="cd22332">
    <property type="entry name" value="HsdR_N"/>
    <property type="match status" value="1"/>
</dbReference>
<dbReference type="Proteomes" id="UP001155587">
    <property type="component" value="Unassembled WGS sequence"/>
</dbReference>
<dbReference type="PROSITE" id="PS51192">
    <property type="entry name" value="HELICASE_ATP_BIND_1"/>
    <property type="match status" value="1"/>
</dbReference>
<dbReference type="Pfam" id="PF18766">
    <property type="entry name" value="SWI2_SNF2"/>
    <property type="match status" value="1"/>
</dbReference>
<dbReference type="GO" id="GO:0003677">
    <property type="term" value="F:DNA binding"/>
    <property type="evidence" value="ECO:0007669"/>
    <property type="project" value="UniProtKB-KW"/>
</dbReference>